<evidence type="ECO:0000313" key="1">
    <source>
        <dbReference type="EMBL" id="RIJ44404.1"/>
    </source>
</evidence>
<protein>
    <submittedName>
        <fullName evidence="1">Cell division protein FtsK</fullName>
    </submittedName>
</protein>
<dbReference type="InterPro" id="IPR027417">
    <property type="entry name" value="P-loop_NTPase"/>
</dbReference>
<evidence type="ECO:0000313" key="2">
    <source>
        <dbReference type="Proteomes" id="UP000266484"/>
    </source>
</evidence>
<dbReference type="Proteomes" id="UP000266484">
    <property type="component" value="Unassembled WGS sequence"/>
</dbReference>
<organism evidence="1 2">
    <name type="scientific">Clavibacter lycopersici</name>
    <dbReference type="NCBI Taxonomy" id="2301718"/>
    <lineage>
        <taxon>Bacteria</taxon>
        <taxon>Bacillati</taxon>
        <taxon>Actinomycetota</taxon>
        <taxon>Actinomycetes</taxon>
        <taxon>Micrococcales</taxon>
        <taxon>Microbacteriaceae</taxon>
        <taxon>Clavibacter</taxon>
    </lineage>
</organism>
<feature type="non-terminal residue" evidence="1">
    <location>
        <position position="276"/>
    </location>
</feature>
<feature type="non-terminal residue" evidence="1">
    <location>
        <position position="1"/>
    </location>
</feature>
<name>A0A399SN05_9MICO</name>
<dbReference type="GO" id="GO:0051301">
    <property type="term" value="P:cell division"/>
    <property type="evidence" value="ECO:0007669"/>
    <property type="project" value="UniProtKB-KW"/>
</dbReference>
<reference evidence="1 2" key="1">
    <citation type="submission" date="2018-08" db="EMBL/GenBank/DDBJ databases">
        <title>Genome Sequence of Clavibacter michiganensis Subspecies type strains, and the Atypical Peach-Colored Strains Isolated from Tomato.</title>
        <authorList>
            <person name="Osdaghi E."/>
            <person name="Portier P."/>
            <person name="Briand M."/>
            <person name="Jacques M.-A."/>
        </authorList>
    </citation>
    <scope>NUCLEOTIDE SEQUENCE [LARGE SCALE GENOMIC DNA]</scope>
    <source>
        <strain evidence="1 2">CFBP 8615</strain>
    </source>
</reference>
<dbReference type="CDD" id="cd01120">
    <property type="entry name" value="RecA-like_superfamily"/>
    <property type="match status" value="1"/>
</dbReference>
<keyword evidence="1" id="KW-0132">Cell division</keyword>
<dbReference type="SUPFAM" id="SSF52540">
    <property type="entry name" value="P-loop containing nucleoside triphosphate hydrolases"/>
    <property type="match status" value="1"/>
</dbReference>
<sequence>DLARIAAARATRGPVRRPWLDPLPASVPFAELAAVPPLVRHGSAVAGPPAAVVPFALVDLPGEQRRATAAWRPATDGHLLVVGGPGSGRSTCLRTLAESAVAAGVEVREVPADAEGCWDAVAAVVARIRDPRAPRDPLLVLADDLDVAVSRLEPEHQAALLELVAAVVREGPHAGVALAVSGRRAGGPLQVVGAAAGPPVILPLPTRQEHVLAGGESRLFDARATPGAGEWRGDRIQVALPPAGASALVPTSALQRSAACRPGASDPAPRALLAAA</sequence>
<proteinExistence type="predicted"/>
<keyword evidence="2" id="KW-1185">Reference proteome</keyword>
<dbReference type="Gene3D" id="3.40.50.300">
    <property type="entry name" value="P-loop containing nucleotide triphosphate hydrolases"/>
    <property type="match status" value="1"/>
</dbReference>
<dbReference type="EMBL" id="QWGT01000462">
    <property type="protein sequence ID" value="RIJ44404.1"/>
    <property type="molecule type" value="Genomic_DNA"/>
</dbReference>
<keyword evidence="1" id="KW-0131">Cell cycle</keyword>
<gene>
    <name evidence="1" type="ORF">DZG00_15935</name>
</gene>
<accession>A0A399SN05</accession>
<comment type="caution">
    <text evidence="1">The sequence shown here is derived from an EMBL/GenBank/DDBJ whole genome shotgun (WGS) entry which is preliminary data.</text>
</comment>
<dbReference type="AlphaFoldDB" id="A0A399SN05"/>